<dbReference type="EMBL" id="CP012669">
    <property type="protein sequence ID" value="ALE15515.1"/>
    <property type="molecule type" value="Genomic_DNA"/>
</dbReference>
<dbReference type="PANTHER" id="PTHR13696">
    <property type="entry name" value="P-LOOP CONTAINING NUCLEOSIDE TRIPHOSPHATE HYDROLASE"/>
    <property type="match status" value="1"/>
</dbReference>
<dbReference type="KEGG" id="aep:AMC99_00199"/>
<organism evidence="2 3">
    <name type="scientific">Altererythrobacter epoxidivorans</name>
    <dbReference type="NCBI Taxonomy" id="361183"/>
    <lineage>
        <taxon>Bacteria</taxon>
        <taxon>Pseudomonadati</taxon>
        <taxon>Pseudomonadota</taxon>
        <taxon>Alphaproteobacteria</taxon>
        <taxon>Sphingomonadales</taxon>
        <taxon>Erythrobacteraceae</taxon>
        <taxon>Altererythrobacter</taxon>
    </lineage>
</organism>
<evidence type="ECO:0000259" key="1">
    <source>
        <dbReference type="Pfam" id="PF13614"/>
    </source>
</evidence>
<dbReference type="STRING" id="361183.AMC99_00199"/>
<dbReference type="OrthoDB" id="9804460at2"/>
<protein>
    <submittedName>
        <fullName evidence="2">Chromosome (Plasmid) partitioning protein ParA</fullName>
    </submittedName>
</protein>
<dbReference type="RefSeq" id="WP_061921626.1">
    <property type="nucleotide sequence ID" value="NZ_CP012669.1"/>
</dbReference>
<dbReference type="PATRIC" id="fig|361183.4.peg.201"/>
<feature type="domain" description="AAA" evidence="1">
    <location>
        <begin position="2"/>
        <end position="167"/>
    </location>
</feature>
<dbReference type="PANTHER" id="PTHR13696:SF99">
    <property type="entry name" value="COBYRINIC ACID AC-DIAMIDE SYNTHASE"/>
    <property type="match status" value="1"/>
</dbReference>
<dbReference type="SUPFAM" id="SSF52540">
    <property type="entry name" value="P-loop containing nucleoside triphosphate hydrolases"/>
    <property type="match status" value="1"/>
</dbReference>
<dbReference type="InterPro" id="IPR050678">
    <property type="entry name" value="DNA_Partitioning_ATPase"/>
</dbReference>
<keyword evidence="3" id="KW-1185">Reference proteome</keyword>
<dbReference type="CDD" id="cd02042">
    <property type="entry name" value="ParAB_family"/>
    <property type="match status" value="1"/>
</dbReference>
<dbReference type="Proteomes" id="UP000057938">
    <property type="component" value="Chromosome"/>
</dbReference>
<evidence type="ECO:0000313" key="3">
    <source>
        <dbReference type="Proteomes" id="UP000057938"/>
    </source>
</evidence>
<sequence>MAVTAIYSAKGGVGKTTIAANLAWFSAIEGGHQTLLWDLDAAGGAGFLYNIEPKGKKAEGVFRQDRAPDELMWETGYPGLDLLPADDSLRQLDTQLTQIGKRRRLDRLTAKLEKEYDRIVLDCPPGVNEVSSQVLRAADIVIVPLPPSPLSHRAFDMVAKEIKRVGDKGPSILPVFSMVDQRRKLHREALAQEPKWPVLPYSSMVEQCAVRRQPVGAFARSSPPAEQFARLWQAIDRKLAKR</sequence>
<name>A0A0M4M2E0_9SPHN</name>
<dbReference type="InterPro" id="IPR025669">
    <property type="entry name" value="AAA_dom"/>
</dbReference>
<dbReference type="Pfam" id="PF13614">
    <property type="entry name" value="AAA_31"/>
    <property type="match status" value="1"/>
</dbReference>
<proteinExistence type="predicted"/>
<dbReference type="AlphaFoldDB" id="A0A0M4M2E0"/>
<accession>A0A0M4M2E0</accession>
<dbReference type="InterPro" id="IPR027417">
    <property type="entry name" value="P-loop_NTPase"/>
</dbReference>
<dbReference type="Gene3D" id="3.40.50.300">
    <property type="entry name" value="P-loop containing nucleotide triphosphate hydrolases"/>
    <property type="match status" value="1"/>
</dbReference>
<gene>
    <name evidence="2" type="ORF">AMC99_00199</name>
</gene>
<evidence type="ECO:0000313" key="2">
    <source>
        <dbReference type="EMBL" id="ALE15515.1"/>
    </source>
</evidence>
<reference evidence="2 3" key="1">
    <citation type="submission" date="2015-09" db="EMBL/GenBank/DDBJ databases">
        <title>Complete genome sequence of a benzo[a]pyrene-degrading bacterium Altererythrobacter epoxidivorans CGMCC 1.7731T.</title>
        <authorList>
            <person name="Li Z."/>
            <person name="Cheng H."/>
            <person name="Huo Y."/>
            <person name="Xu X."/>
        </authorList>
    </citation>
    <scope>NUCLEOTIDE SEQUENCE [LARGE SCALE GENOMIC DNA]</scope>
    <source>
        <strain evidence="2 3">CGMCC 1.7731</strain>
    </source>
</reference>